<dbReference type="Proteomes" id="UP000232453">
    <property type="component" value="Unassembled WGS sequence"/>
</dbReference>
<sequence length="407" mass="41698">MLVLCSVTGSPSHGRAVLPFARALGDAGHRVVVACPPDVAGVFDGAPVVVEPVFATMADSAEHLGPAVARLGGPAALATLTATEVTTALLPTLFAGPQVTGSARALLGLVESHGTPDLVLRDGGETAGFLVAEHLGVPCVAAPSGAGNVLSPDVVADALAERRDELGFAAPDDPAALHRWGRLDCMPPQFSLAGPQIAPARAFRQDDQVSRGETLPGWVGALPGSRPLVVAGLGTAMPAMAGRAERRAPVDPHAALRTVAEAASRLDAEVVLSTGGLPVDDLALPAHVHPAPWVPQPLLLQVADLFLTHGGYNGVREAVRHGVPLAVLPQFGDQEHNAGRIAELGLGAHCTPDAAEIAATCTRLLGDDHVRARMRSAQRAMLALPPVEDAVGVLEDLAARRVPALVA</sequence>
<feature type="domain" description="Erythromycin biosynthesis protein CIII-like C-terminal" evidence="2">
    <location>
        <begin position="259"/>
        <end position="396"/>
    </location>
</feature>
<dbReference type="GO" id="GO:0017000">
    <property type="term" value="P:antibiotic biosynthetic process"/>
    <property type="evidence" value="ECO:0007669"/>
    <property type="project" value="UniProtKB-ARBA"/>
</dbReference>
<evidence type="ECO:0000259" key="2">
    <source>
        <dbReference type="Pfam" id="PF06722"/>
    </source>
</evidence>
<accession>A0AA44UN53</accession>
<organism evidence="3 4">
    <name type="scientific">Pseudonocardia alni</name>
    <name type="common">Amycolata alni</name>
    <dbReference type="NCBI Taxonomy" id="33907"/>
    <lineage>
        <taxon>Bacteria</taxon>
        <taxon>Bacillati</taxon>
        <taxon>Actinomycetota</taxon>
        <taxon>Actinomycetes</taxon>
        <taxon>Pseudonocardiales</taxon>
        <taxon>Pseudonocardiaceae</taxon>
        <taxon>Pseudonocardia</taxon>
    </lineage>
</organism>
<dbReference type="GO" id="GO:0016758">
    <property type="term" value="F:hexosyltransferase activity"/>
    <property type="evidence" value="ECO:0007669"/>
    <property type="project" value="UniProtKB-ARBA"/>
</dbReference>
<comment type="caution">
    <text evidence="3">The sequence shown here is derived from an EMBL/GenBank/DDBJ whole genome shotgun (WGS) entry which is preliminary data.</text>
</comment>
<dbReference type="PANTHER" id="PTHR48050:SF13">
    <property type="entry name" value="STEROL 3-BETA-GLUCOSYLTRANSFERASE UGT80A2"/>
    <property type="match status" value="1"/>
</dbReference>
<protein>
    <submittedName>
        <fullName evidence="3">N-glycosyltransferase</fullName>
    </submittedName>
</protein>
<dbReference type="InterPro" id="IPR010610">
    <property type="entry name" value="EryCIII-like_C"/>
</dbReference>
<dbReference type="InterPro" id="IPR035595">
    <property type="entry name" value="UDP_glycos_trans_CS"/>
</dbReference>
<proteinExistence type="predicted"/>
<evidence type="ECO:0000256" key="1">
    <source>
        <dbReference type="ARBA" id="ARBA00022679"/>
    </source>
</evidence>
<dbReference type="Pfam" id="PF06722">
    <property type="entry name" value="EryCIII-like_C"/>
    <property type="match status" value="1"/>
</dbReference>
<dbReference type="InterPro" id="IPR002213">
    <property type="entry name" value="UDP_glucos_trans"/>
</dbReference>
<gene>
    <name evidence="3" type="ORF">ATL51_1714</name>
</gene>
<evidence type="ECO:0000313" key="4">
    <source>
        <dbReference type="Proteomes" id="UP000232453"/>
    </source>
</evidence>
<dbReference type="PANTHER" id="PTHR48050">
    <property type="entry name" value="STEROL 3-BETA-GLUCOSYLTRANSFERASE"/>
    <property type="match status" value="1"/>
</dbReference>
<dbReference type="GO" id="GO:0008194">
    <property type="term" value="F:UDP-glycosyltransferase activity"/>
    <property type="evidence" value="ECO:0007669"/>
    <property type="project" value="InterPro"/>
</dbReference>
<dbReference type="SUPFAM" id="SSF53756">
    <property type="entry name" value="UDP-Glycosyltransferase/glycogen phosphorylase"/>
    <property type="match status" value="1"/>
</dbReference>
<name>A0AA44UN53_PSEA5</name>
<evidence type="ECO:0000313" key="3">
    <source>
        <dbReference type="EMBL" id="PKB30064.1"/>
    </source>
</evidence>
<dbReference type="PROSITE" id="PS00375">
    <property type="entry name" value="UDPGT"/>
    <property type="match status" value="1"/>
</dbReference>
<dbReference type="EMBL" id="PHUJ01000003">
    <property type="protein sequence ID" value="PKB30064.1"/>
    <property type="molecule type" value="Genomic_DNA"/>
</dbReference>
<dbReference type="AlphaFoldDB" id="A0AA44UN53"/>
<dbReference type="InterPro" id="IPR050426">
    <property type="entry name" value="Glycosyltransferase_28"/>
</dbReference>
<keyword evidence="1" id="KW-0808">Transferase</keyword>
<dbReference type="CDD" id="cd03784">
    <property type="entry name" value="GT1_Gtf-like"/>
    <property type="match status" value="1"/>
</dbReference>
<dbReference type="Gene3D" id="3.40.50.2000">
    <property type="entry name" value="Glycogen Phosphorylase B"/>
    <property type="match status" value="2"/>
</dbReference>
<reference evidence="3 4" key="1">
    <citation type="submission" date="2017-11" db="EMBL/GenBank/DDBJ databases">
        <title>Sequencing the genomes of 1000 actinobacteria strains.</title>
        <authorList>
            <person name="Klenk H.-P."/>
        </authorList>
    </citation>
    <scope>NUCLEOTIDE SEQUENCE [LARGE SCALE GENOMIC DNA]</scope>
    <source>
        <strain evidence="3 4">DSM 44104</strain>
    </source>
</reference>
<dbReference type="RefSeq" id="WP_100878245.1">
    <property type="nucleotide sequence ID" value="NZ_JBICSI010000005.1"/>
</dbReference>